<dbReference type="EMBL" id="BPLR01004342">
    <property type="protein sequence ID" value="GIX94158.1"/>
    <property type="molecule type" value="Genomic_DNA"/>
</dbReference>
<evidence type="ECO:0000313" key="2">
    <source>
        <dbReference type="Proteomes" id="UP001054945"/>
    </source>
</evidence>
<sequence length="271" mass="31508">MGDKQHRLRNDIRNSNDIRKIGASRLSRISPLHSSAVDFMAAGGMKRLFCELIHKSHDCEEITAEEMKSILKKEYIKKNVDQYINDNVAKEADEFKTDRKMYYSPYREVIRDKSSNKLRIIFDASRMLTEIPLLKTFSLPRSELIGAFLSSRLCQSIQEDLNYALTFYSQIDSSIVYCWMNGKLSRFKLFIKNITEEIQRLTQPVNWFHCSRKLNPADILSKGYPIEKIMKSTDSEVIEVFQGRDGHVKAALLKTKRCVSYESQFLDPLEL</sequence>
<accession>A0AAV4PDR1</accession>
<dbReference type="PANTHER" id="PTHR47331">
    <property type="entry name" value="PHD-TYPE DOMAIN-CONTAINING PROTEIN"/>
    <property type="match status" value="1"/>
</dbReference>
<organism evidence="1 2">
    <name type="scientific">Caerostris extrusa</name>
    <name type="common">Bark spider</name>
    <name type="synonym">Caerostris bankana</name>
    <dbReference type="NCBI Taxonomy" id="172846"/>
    <lineage>
        <taxon>Eukaryota</taxon>
        <taxon>Metazoa</taxon>
        <taxon>Ecdysozoa</taxon>
        <taxon>Arthropoda</taxon>
        <taxon>Chelicerata</taxon>
        <taxon>Arachnida</taxon>
        <taxon>Araneae</taxon>
        <taxon>Araneomorphae</taxon>
        <taxon>Entelegynae</taxon>
        <taxon>Araneoidea</taxon>
        <taxon>Araneidae</taxon>
        <taxon>Caerostris</taxon>
    </lineage>
</organism>
<keyword evidence="1" id="KW-0548">Nucleotidyltransferase</keyword>
<comment type="caution">
    <text evidence="1">The sequence shown here is derived from an EMBL/GenBank/DDBJ whole genome shotgun (WGS) entry which is preliminary data.</text>
</comment>
<dbReference type="GO" id="GO:0003964">
    <property type="term" value="F:RNA-directed DNA polymerase activity"/>
    <property type="evidence" value="ECO:0007669"/>
    <property type="project" value="UniProtKB-KW"/>
</dbReference>
<protein>
    <submittedName>
        <fullName evidence="1">Reverse transcriptase</fullName>
    </submittedName>
</protein>
<dbReference type="Proteomes" id="UP001054945">
    <property type="component" value="Unassembled WGS sequence"/>
</dbReference>
<proteinExistence type="predicted"/>
<keyword evidence="1" id="KW-0695">RNA-directed DNA polymerase</keyword>
<evidence type="ECO:0000313" key="1">
    <source>
        <dbReference type="EMBL" id="GIX94158.1"/>
    </source>
</evidence>
<keyword evidence="2" id="KW-1185">Reference proteome</keyword>
<dbReference type="AlphaFoldDB" id="A0AAV4PDR1"/>
<gene>
    <name evidence="1" type="primary">AVEN_148766_1</name>
    <name evidence="1" type="ORF">CEXT_187181</name>
</gene>
<keyword evidence="1" id="KW-0808">Transferase</keyword>
<reference evidence="1 2" key="1">
    <citation type="submission" date="2021-06" db="EMBL/GenBank/DDBJ databases">
        <title>Caerostris extrusa draft genome.</title>
        <authorList>
            <person name="Kono N."/>
            <person name="Arakawa K."/>
        </authorList>
    </citation>
    <scope>NUCLEOTIDE SEQUENCE [LARGE SCALE GENOMIC DNA]</scope>
</reference>
<name>A0AAV4PDR1_CAEEX</name>